<organism evidence="1 2">
    <name type="scientific">Novipirellula artificiosorum</name>
    <dbReference type="NCBI Taxonomy" id="2528016"/>
    <lineage>
        <taxon>Bacteria</taxon>
        <taxon>Pseudomonadati</taxon>
        <taxon>Planctomycetota</taxon>
        <taxon>Planctomycetia</taxon>
        <taxon>Pirellulales</taxon>
        <taxon>Pirellulaceae</taxon>
        <taxon>Novipirellula</taxon>
    </lineage>
</organism>
<reference evidence="1 2" key="1">
    <citation type="submission" date="2019-02" db="EMBL/GenBank/DDBJ databases">
        <title>Deep-cultivation of Planctomycetes and their phenomic and genomic characterization uncovers novel biology.</title>
        <authorList>
            <person name="Wiegand S."/>
            <person name="Jogler M."/>
            <person name="Boedeker C."/>
            <person name="Pinto D."/>
            <person name="Vollmers J."/>
            <person name="Rivas-Marin E."/>
            <person name="Kohn T."/>
            <person name="Peeters S.H."/>
            <person name="Heuer A."/>
            <person name="Rast P."/>
            <person name="Oberbeckmann S."/>
            <person name="Bunk B."/>
            <person name="Jeske O."/>
            <person name="Meyerdierks A."/>
            <person name="Storesund J.E."/>
            <person name="Kallscheuer N."/>
            <person name="Luecker S."/>
            <person name="Lage O.M."/>
            <person name="Pohl T."/>
            <person name="Merkel B.J."/>
            <person name="Hornburger P."/>
            <person name="Mueller R.-W."/>
            <person name="Bruemmer F."/>
            <person name="Labrenz M."/>
            <person name="Spormann A.M."/>
            <person name="Op Den Camp H."/>
            <person name="Overmann J."/>
            <person name="Amann R."/>
            <person name="Jetten M.S.M."/>
            <person name="Mascher T."/>
            <person name="Medema M.H."/>
            <person name="Devos D.P."/>
            <person name="Kaster A.-K."/>
            <person name="Ovreas L."/>
            <person name="Rohde M."/>
            <person name="Galperin M.Y."/>
            <person name="Jogler C."/>
        </authorList>
    </citation>
    <scope>NUCLEOTIDE SEQUENCE [LARGE SCALE GENOMIC DNA]</scope>
    <source>
        <strain evidence="1 2">Poly41</strain>
    </source>
</reference>
<name>A0A5C6DWN5_9BACT</name>
<accession>A0A5C6DWN5</accession>
<keyword evidence="2" id="KW-1185">Reference proteome</keyword>
<dbReference type="EMBL" id="SJPV01000002">
    <property type="protein sequence ID" value="TWU41150.1"/>
    <property type="molecule type" value="Genomic_DNA"/>
</dbReference>
<dbReference type="Proteomes" id="UP000319143">
    <property type="component" value="Unassembled WGS sequence"/>
</dbReference>
<sequence>MESITDSKVVLWSKSIGCQETLSLAALDLSQRARYTPPAARVVKPLSRLMKKIYKIHLSHWERSSLSEGEGKRTAMTA</sequence>
<evidence type="ECO:0000313" key="1">
    <source>
        <dbReference type="EMBL" id="TWU41150.1"/>
    </source>
</evidence>
<gene>
    <name evidence="1" type="ORF">Poly41_19880</name>
</gene>
<protein>
    <submittedName>
        <fullName evidence="1">Uncharacterized protein</fullName>
    </submittedName>
</protein>
<proteinExistence type="predicted"/>
<evidence type="ECO:0000313" key="2">
    <source>
        <dbReference type="Proteomes" id="UP000319143"/>
    </source>
</evidence>
<comment type="caution">
    <text evidence="1">The sequence shown here is derived from an EMBL/GenBank/DDBJ whole genome shotgun (WGS) entry which is preliminary data.</text>
</comment>
<dbReference type="AlphaFoldDB" id="A0A5C6DWN5"/>